<proteinExistence type="predicted"/>
<name>A0A2V1DRX0_9PLEO</name>
<keyword evidence="2" id="KW-1185">Reference proteome</keyword>
<evidence type="ECO:0008006" key="3">
    <source>
        <dbReference type="Google" id="ProtNLM"/>
    </source>
</evidence>
<dbReference type="OrthoDB" id="301415at2759"/>
<protein>
    <recommendedName>
        <fullName evidence="3">CinY protein</fullName>
    </recommendedName>
</protein>
<accession>A0A2V1DRX0</accession>
<sequence>MYLSAVIRKNTIALVYFSTLTTCHPEPFGTWNGLGARNEHEMITRVAFQCAKGTKSQPPYDCFEPITLSNLAGTHIGKILGAGDNGMVGSPDDLLPEGPEAHCDDADFLDIPGYPVNRAQATTQLQACVDHLRMRFSQAVRGAPRLLNTENVLANEQAVLTDENECDHKWRDEEDNTRDKAKCVTLEGFGRALHGIQDFYAHSNWGDLSNTAQSISVQNPPGLNLSHSAPFMDLRATGSIAEQVPFHLSTGCYVLVDSADGKFKCRDRVTHHSMNKDHGIVELDGRFQGDPDGVPRNEVQGNFEKAVALAIKTSREQWTNLRSEILREYGAEIGNKMICGLASDNPIADCA</sequence>
<organism evidence="1 2">
    <name type="scientific">Periconia macrospinosa</name>
    <dbReference type="NCBI Taxonomy" id="97972"/>
    <lineage>
        <taxon>Eukaryota</taxon>
        <taxon>Fungi</taxon>
        <taxon>Dikarya</taxon>
        <taxon>Ascomycota</taxon>
        <taxon>Pezizomycotina</taxon>
        <taxon>Dothideomycetes</taxon>
        <taxon>Pleosporomycetidae</taxon>
        <taxon>Pleosporales</taxon>
        <taxon>Massarineae</taxon>
        <taxon>Periconiaceae</taxon>
        <taxon>Periconia</taxon>
    </lineage>
</organism>
<evidence type="ECO:0000313" key="2">
    <source>
        <dbReference type="Proteomes" id="UP000244855"/>
    </source>
</evidence>
<dbReference type="EMBL" id="KZ805364">
    <property type="protein sequence ID" value="PVI01018.1"/>
    <property type="molecule type" value="Genomic_DNA"/>
</dbReference>
<evidence type="ECO:0000313" key="1">
    <source>
        <dbReference type="EMBL" id="PVI01018.1"/>
    </source>
</evidence>
<dbReference type="AlphaFoldDB" id="A0A2V1DRX0"/>
<dbReference type="STRING" id="97972.A0A2V1DRX0"/>
<reference evidence="1 2" key="1">
    <citation type="journal article" date="2018" name="Sci. Rep.">
        <title>Comparative genomics provides insights into the lifestyle and reveals functional heterogeneity of dark septate endophytic fungi.</title>
        <authorList>
            <person name="Knapp D.G."/>
            <person name="Nemeth J.B."/>
            <person name="Barry K."/>
            <person name="Hainaut M."/>
            <person name="Henrissat B."/>
            <person name="Johnson J."/>
            <person name="Kuo A."/>
            <person name="Lim J.H.P."/>
            <person name="Lipzen A."/>
            <person name="Nolan M."/>
            <person name="Ohm R.A."/>
            <person name="Tamas L."/>
            <person name="Grigoriev I.V."/>
            <person name="Spatafora J.W."/>
            <person name="Nagy L.G."/>
            <person name="Kovacs G.M."/>
        </authorList>
    </citation>
    <scope>NUCLEOTIDE SEQUENCE [LARGE SCALE GENOMIC DNA]</scope>
    <source>
        <strain evidence="1 2">DSE2036</strain>
    </source>
</reference>
<dbReference type="Proteomes" id="UP000244855">
    <property type="component" value="Unassembled WGS sequence"/>
</dbReference>
<gene>
    <name evidence="1" type="ORF">DM02DRAFT_706679</name>
</gene>